<organism evidence="1 2">
    <name type="scientific">Moraxella lacunata</name>
    <dbReference type="NCBI Taxonomy" id="477"/>
    <lineage>
        <taxon>Bacteria</taxon>
        <taxon>Pseudomonadati</taxon>
        <taxon>Pseudomonadota</taxon>
        <taxon>Gammaproteobacteria</taxon>
        <taxon>Moraxellales</taxon>
        <taxon>Moraxellaceae</taxon>
        <taxon>Moraxella</taxon>
    </lineage>
</organism>
<sequence length="98" mass="11715">MLVFAMKNEKNRTFFKEKMQADSHSIRQVFDAEKPDLAIFHAKIDKSVKFSSYFIRILSMFNTPYFKKGKIITHSHRKTHKPFGKSCLFRYNITFIFI</sequence>
<evidence type="ECO:0000313" key="1">
    <source>
        <dbReference type="EMBL" id="STZ00123.1"/>
    </source>
</evidence>
<protein>
    <submittedName>
        <fullName evidence="1">Uncharacterized protein</fullName>
    </submittedName>
</protein>
<gene>
    <name evidence="1" type="ORF">NCTC7911_01508</name>
</gene>
<reference evidence="1 2" key="1">
    <citation type="submission" date="2018-06" db="EMBL/GenBank/DDBJ databases">
        <authorList>
            <consortium name="Pathogen Informatics"/>
            <person name="Doyle S."/>
        </authorList>
    </citation>
    <scope>NUCLEOTIDE SEQUENCE [LARGE SCALE GENOMIC DNA]</scope>
    <source>
        <strain evidence="1 2">NCTC7911</strain>
    </source>
</reference>
<accession>A0A378QLA4</accession>
<dbReference type="Proteomes" id="UP000254107">
    <property type="component" value="Unassembled WGS sequence"/>
</dbReference>
<dbReference type="AlphaFoldDB" id="A0A378QLA4"/>
<keyword evidence="2" id="KW-1185">Reference proteome</keyword>
<evidence type="ECO:0000313" key="2">
    <source>
        <dbReference type="Proteomes" id="UP000254107"/>
    </source>
</evidence>
<dbReference type="EMBL" id="UGQC01000001">
    <property type="protein sequence ID" value="STZ00123.1"/>
    <property type="molecule type" value="Genomic_DNA"/>
</dbReference>
<proteinExistence type="predicted"/>
<name>A0A378QLA4_MORLA</name>